<dbReference type="RefSeq" id="WP_274457409.1">
    <property type="nucleotide sequence ID" value="NZ_CP067097.1"/>
</dbReference>
<evidence type="ECO:0000256" key="6">
    <source>
        <dbReference type="HAMAP-Rule" id="MF_00117"/>
    </source>
</evidence>
<evidence type="ECO:0000256" key="5">
    <source>
        <dbReference type="ARBA" id="ARBA00023284"/>
    </source>
</evidence>
<proteinExistence type="inferred from homology"/>
<dbReference type="PANTHER" id="PTHR30111">
    <property type="entry name" value="33 KDA CHAPERONIN"/>
    <property type="match status" value="1"/>
</dbReference>
<comment type="function">
    <text evidence="6">Redox regulated molecular chaperone. Protects both thermally unfolding and oxidatively damaged proteins from irreversible aggregation. Plays an important role in the bacterial defense system toward oxidative stress.</text>
</comment>
<comment type="subcellular location">
    <subcellularLocation>
        <location evidence="6">Cytoplasm</location>
    </subcellularLocation>
</comment>
<evidence type="ECO:0000256" key="3">
    <source>
        <dbReference type="ARBA" id="ARBA00023157"/>
    </source>
</evidence>
<dbReference type="EMBL" id="JAUSTP010000015">
    <property type="protein sequence ID" value="MDQ0190135.1"/>
    <property type="molecule type" value="Genomic_DNA"/>
</dbReference>
<name>A0ABT9XIK2_9BACL</name>
<reference evidence="7 8" key="1">
    <citation type="submission" date="2023-07" db="EMBL/GenBank/DDBJ databases">
        <title>Genomic Encyclopedia of Type Strains, Phase IV (KMG-IV): sequencing the most valuable type-strain genomes for metagenomic binning, comparative biology and taxonomic classification.</title>
        <authorList>
            <person name="Goeker M."/>
        </authorList>
    </citation>
    <scope>NUCLEOTIDE SEQUENCE [LARGE SCALE GENOMIC DNA]</scope>
    <source>
        <strain evidence="7 8">DSM 4006</strain>
    </source>
</reference>
<dbReference type="Proteomes" id="UP001232973">
    <property type="component" value="Unassembled WGS sequence"/>
</dbReference>
<keyword evidence="1 6" id="KW-0963">Cytoplasm</keyword>
<dbReference type="InterPro" id="IPR016153">
    <property type="entry name" value="Heat_shock_Hsp33_N"/>
</dbReference>
<sequence>MQSVPDEIVRGLWRSGNVRILACTTTHLVNELQRRHQTWPVATAALGRTASISAMMGAMMKGKERLTVQIQGDGPIGSILVDADAEGHVRGYVKNPHVHLPSNAQGKLDVGGAVGNGMLYVIRDYGLKDLYRGSSELQTGEISDDFTYYFAVSEQTPSAVGAGVLVDTDGSVIASGGFILQLLPGHDESDVTAVEQHLAKLTSVTDFLKTGATAEELLHFLAPDARDLSASGVAFQCNCSRERLQTVLTGLGRGEIESMIRDQGQAELVCRFCNEVYLFTRDDLEGILSDMTDARSEE</sequence>
<dbReference type="NCBIfam" id="NF001033">
    <property type="entry name" value="PRK00114.1"/>
    <property type="match status" value="1"/>
</dbReference>
<organism evidence="7 8">
    <name type="scientific">Alicyclobacillus cycloheptanicus</name>
    <dbReference type="NCBI Taxonomy" id="1457"/>
    <lineage>
        <taxon>Bacteria</taxon>
        <taxon>Bacillati</taxon>
        <taxon>Bacillota</taxon>
        <taxon>Bacilli</taxon>
        <taxon>Bacillales</taxon>
        <taxon>Alicyclobacillaceae</taxon>
        <taxon>Alicyclobacillus</taxon>
    </lineage>
</organism>
<keyword evidence="3 6" id="KW-1015">Disulfide bond</keyword>
<gene>
    <name evidence="6" type="primary">hslO</name>
    <name evidence="7" type="ORF">J2S03_001998</name>
</gene>
<evidence type="ECO:0000256" key="2">
    <source>
        <dbReference type="ARBA" id="ARBA00022833"/>
    </source>
</evidence>
<keyword evidence="2 6" id="KW-0862">Zinc</keyword>
<dbReference type="Pfam" id="PF01430">
    <property type="entry name" value="HSP33"/>
    <property type="match status" value="1"/>
</dbReference>
<keyword evidence="5 6" id="KW-0676">Redox-active center</keyword>
<comment type="similarity">
    <text evidence="6">Belongs to the HSP33 family.</text>
</comment>
<dbReference type="PIRSF" id="PIRSF005261">
    <property type="entry name" value="Heat_shock_Hsp33"/>
    <property type="match status" value="1"/>
</dbReference>
<comment type="PTM">
    <text evidence="6">Under oxidizing conditions two disulfide bonds are formed involving the reactive cysteines. Under reducing conditions zinc is bound to the reactive cysteines and the protein is inactive.</text>
</comment>
<dbReference type="InterPro" id="IPR016154">
    <property type="entry name" value="Heat_shock_Hsp33_C"/>
</dbReference>
<dbReference type="InterPro" id="IPR000397">
    <property type="entry name" value="Heat_shock_Hsp33"/>
</dbReference>
<dbReference type="Gene3D" id="3.55.30.10">
    <property type="entry name" value="Hsp33 domain"/>
    <property type="match status" value="1"/>
</dbReference>
<dbReference type="CDD" id="cd00498">
    <property type="entry name" value="Hsp33"/>
    <property type="match status" value="1"/>
</dbReference>
<dbReference type="Gene3D" id="3.90.1280.10">
    <property type="entry name" value="HSP33 redox switch-like"/>
    <property type="match status" value="1"/>
</dbReference>
<accession>A0ABT9XIK2</accession>
<evidence type="ECO:0000256" key="4">
    <source>
        <dbReference type="ARBA" id="ARBA00023186"/>
    </source>
</evidence>
<comment type="caution">
    <text evidence="7">The sequence shown here is derived from an EMBL/GenBank/DDBJ whole genome shotgun (WGS) entry which is preliminary data.</text>
</comment>
<keyword evidence="8" id="KW-1185">Reference proteome</keyword>
<keyword evidence="4 6" id="KW-0143">Chaperone</keyword>
<dbReference type="PANTHER" id="PTHR30111:SF1">
    <property type="entry name" value="33 KDA CHAPERONIN"/>
    <property type="match status" value="1"/>
</dbReference>
<dbReference type="HAMAP" id="MF_00117">
    <property type="entry name" value="HslO"/>
    <property type="match status" value="1"/>
</dbReference>
<feature type="disulfide bond" description="Redox-active" evidence="6">
    <location>
        <begin position="270"/>
        <end position="273"/>
    </location>
</feature>
<evidence type="ECO:0000313" key="8">
    <source>
        <dbReference type="Proteomes" id="UP001232973"/>
    </source>
</evidence>
<evidence type="ECO:0000256" key="1">
    <source>
        <dbReference type="ARBA" id="ARBA00022490"/>
    </source>
</evidence>
<dbReference type="SUPFAM" id="SSF118352">
    <property type="entry name" value="HSP33 redox switch-like"/>
    <property type="match status" value="1"/>
</dbReference>
<protein>
    <recommendedName>
        <fullName evidence="6">33 kDa chaperonin</fullName>
    </recommendedName>
    <alternativeName>
        <fullName evidence="6">Heat shock protein 33 homolog</fullName>
        <shortName evidence="6">HSP33</shortName>
    </alternativeName>
</protein>
<dbReference type="SUPFAM" id="SSF64397">
    <property type="entry name" value="Hsp33 domain"/>
    <property type="match status" value="1"/>
</dbReference>
<evidence type="ECO:0000313" key="7">
    <source>
        <dbReference type="EMBL" id="MDQ0190135.1"/>
    </source>
</evidence>
<feature type="disulfide bond" description="Redox-active" evidence="6">
    <location>
        <begin position="237"/>
        <end position="239"/>
    </location>
</feature>